<dbReference type="InterPro" id="IPR029526">
    <property type="entry name" value="PGBD"/>
</dbReference>
<feature type="region of interest" description="Disordered" evidence="1">
    <location>
        <begin position="479"/>
        <end position="541"/>
    </location>
</feature>
<feature type="compositionally biased region" description="Basic and acidic residues" evidence="1">
    <location>
        <begin position="479"/>
        <end position="505"/>
    </location>
</feature>
<feature type="domain" description="PiggyBac transposable element-derived protein" evidence="2">
    <location>
        <begin position="561"/>
        <end position="704"/>
    </location>
</feature>
<sequence length="708" mass="80500">MTTEEQRKTTKRKLEDLIVDPDTQKPIEDSKKPIIELDSNKKYNCLKSIVEMYERIISCVISKPMVGQDTEMRDISAQGSSKPSHYQPTALDLLSNINVGNHITSIIFTLHNICRQSVRGVETNTMRKTRDTSFKISYRGGEYLVPTDNAQDEWIKITKANGLDYVDFDQEDKANWYGTMGPYLDMFSAYSQRTNELRLGHNNMSISKSNGIHKSFPVSKYGLSGAHHVLLEGTSFPPERRSSIVQSLGPMTAWLGMIRSEGIYRKKYASAVKRAMSHIPCIEEIKELTKTTKQASEISALTTLLAEILLVTTARQATRMFFPLTLFPYVWKIQTDKRKYCEFFSTTGAAEYEPLLANHLKENANKWSGHVGGHQIDILDCRGQSYGNAANMSGKYKGMQTLILEKNPLSVFVPCCATKAIVNVYSKIKETLTSISCTWEGIYRVIRRTKKREEDVALIKNGVPLSPAESASHLAETFYPKDSHTTDSQHHRDTRDLAQRVKDSPAPDQFISAPSSVVPTAKRPSRSGSRPRSWRVTSFEDKQHTYPERSVKSVREPIDYFDDQFYEMVCTCTNLYYLRKTGSELKTTKSEIQKLFGIHILIGCIPFPRLPMYWRSGISLDKITSKMSRVRFLQLRNALHVVSTDTAPPQQATNPLWKVQPMITQVRNGCYKQERVPGYYSIDEQMIPFTGRCPLRQVVKNKPVGLKN</sequence>
<evidence type="ECO:0000259" key="2">
    <source>
        <dbReference type="Pfam" id="PF13843"/>
    </source>
</evidence>
<dbReference type="EMBL" id="CADEBC010000600">
    <property type="protein sequence ID" value="CAB3258796.1"/>
    <property type="molecule type" value="Genomic_DNA"/>
</dbReference>
<feature type="region of interest" description="Disordered" evidence="1">
    <location>
        <begin position="1"/>
        <end position="25"/>
    </location>
</feature>
<dbReference type="OrthoDB" id="7486222at2759"/>
<reference evidence="3 4" key="1">
    <citation type="submission" date="2020-04" db="EMBL/GenBank/DDBJ databases">
        <authorList>
            <person name="Wallbank WR R."/>
            <person name="Pardo Diaz C."/>
            <person name="Kozak K."/>
            <person name="Martin S."/>
            <person name="Jiggins C."/>
            <person name="Moest M."/>
            <person name="Warren A I."/>
            <person name="Byers J.R.P. K."/>
            <person name="Montejo-Kovacevich G."/>
            <person name="Yen C E."/>
        </authorList>
    </citation>
    <scope>NUCLEOTIDE SEQUENCE [LARGE SCALE GENOMIC DNA]</scope>
</reference>
<evidence type="ECO:0000256" key="1">
    <source>
        <dbReference type="SAM" id="MobiDB-lite"/>
    </source>
</evidence>
<evidence type="ECO:0000313" key="4">
    <source>
        <dbReference type="Proteomes" id="UP000494106"/>
    </source>
</evidence>
<accession>A0A8S1BAG3</accession>
<dbReference type="Pfam" id="PF13843">
    <property type="entry name" value="DDE_Tnp_1_7"/>
    <property type="match status" value="1"/>
</dbReference>
<gene>
    <name evidence="3" type="ORF">APLA_LOCUS16673</name>
</gene>
<proteinExistence type="predicted"/>
<protein>
    <recommendedName>
        <fullName evidence="2">PiggyBac transposable element-derived protein domain-containing protein</fullName>
    </recommendedName>
</protein>
<dbReference type="PANTHER" id="PTHR47272:SF1">
    <property type="entry name" value="PIGGYBAC TRANSPOSABLE ELEMENT-DERIVED PROTEIN 3-LIKE"/>
    <property type="match status" value="1"/>
</dbReference>
<comment type="caution">
    <text evidence="3">The sequence shown here is derived from an EMBL/GenBank/DDBJ whole genome shotgun (WGS) entry which is preliminary data.</text>
</comment>
<evidence type="ECO:0000313" key="3">
    <source>
        <dbReference type="EMBL" id="CAB3258796.1"/>
    </source>
</evidence>
<keyword evidence="4" id="KW-1185">Reference proteome</keyword>
<organism evidence="3 4">
    <name type="scientific">Arctia plantaginis</name>
    <name type="common">Wood tiger moth</name>
    <name type="synonym">Phalaena plantaginis</name>
    <dbReference type="NCBI Taxonomy" id="874455"/>
    <lineage>
        <taxon>Eukaryota</taxon>
        <taxon>Metazoa</taxon>
        <taxon>Ecdysozoa</taxon>
        <taxon>Arthropoda</taxon>
        <taxon>Hexapoda</taxon>
        <taxon>Insecta</taxon>
        <taxon>Pterygota</taxon>
        <taxon>Neoptera</taxon>
        <taxon>Endopterygota</taxon>
        <taxon>Lepidoptera</taxon>
        <taxon>Glossata</taxon>
        <taxon>Ditrysia</taxon>
        <taxon>Noctuoidea</taxon>
        <taxon>Erebidae</taxon>
        <taxon>Arctiinae</taxon>
        <taxon>Arctia</taxon>
    </lineage>
</organism>
<dbReference type="Proteomes" id="UP000494106">
    <property type="component" value="Unassembled WGS sequence"/>
</dbReference>
<name>A0A8S1BAG3_ARCPL</name>
<dbReference type="AlphaFoldDB" id="A0A8S1BAG3"/>
<dbReference type="PANTHER" id="PTHR47272">
    <property type="entry name" value="DDE_TNP_1_7 DOMAIN-CONTAINING PROTEIN"/>
    <property type="match status" value="1"/>
</dbReference>